<dbReference type="PANTHER" id="PTHR42208:SF1">
    <property type="entry name" value="HEAVY METAL TRANSPORTER"/>
    <property type="match status" value="1"/>
</dbReference>
<dbReference type="AlphaFoldDB" id="A0A429XF29"/>
<keyword evidence="1" id="KW-1133">Transmembrane helix</keyword>
<feature type="transmembrane region" description="Helical" evidence="1">
    <location>
        <begin position="236"/>
        <end position="257"/>
    </location>
</feature>
<dbReference type="EMBL" id="RXFM01000078">
    <property type="protein sequence ID" value="RST63707.1"/>
    <property type="molecule type" value="Genomic_DNA"/>
</dbReference>
<protein>
    <submittedName>
        <fullName evidence="3">Sulfite exporter TauE/SafE family protein</fullName>
    </submittedName>
</protein>
<gene>
    <name evidence="3" type="ORF">EIC27_05390</name>
</gene>
<name>A0A429XF29_9RICK</name>
<feature type="transmembrane region" description="Helical" evidence="1">
    <location>
        <begin position="77"/>
        <end position="99"/>
    </location>
</feature>
<feature type="transmembrane region" description="Helical" evidence="1">
    <location>
        <begin position="29"/>
        <end position="56"/>
    </location>
</feature>
<comment type="caution">
    <text evidence="3">The sequence shown here is derived from an EMBL/GenBank/DDBJ whole genome shotgun (WGS) entry which is preliminary data.</text>
</comment>
<dbReference type="RefSeq" id="WP_126045077.1">
    <property type="nucleotide sequence ID" value="NZ_RXFM01000078.1"/>
</dbReference>
<evidence type="ECO:0000256" key="1">
    <source>
        <dbReference type="SAM" id="Phobius"/>
    </source>
</evidence>
<feature type="transmembrane region" description="Helical" evidence="1">
    <location>
        <begin position="201"/>
        <end position="224"/>
    </location>
</feature>
<evidence type="ECO:0000313" key="4">
    <source>
        <dbReference type="Proteomes" id="UP000279470"/>
    </source>
</evidence>
<organism evidence="3 4">
    <name type="scientific">Candidatus Aquarickettsia rohweri</name>
    <dbReference type="NCBI Taxonomy" id="2602574"/>
    <lineage>
        <taxon>Bacteria</taxon>
        <taxon>Pseudomonadati</taxon>
        <taxon>Pseudomonadota</taxon>
        <taxon>Alphaproteobacteria</taxon>
        <taxon>Rickettsiales</taxon>
        <taxon>Candidatus Midichloriaceae</taxon>
        <taxon>Candidatus Aquarickettsia</taxon>
    </lineage>
</organism>
<reference evidence="4" key="1">
    <citation type="submission" date="2018-11" db="EMBL/GenBank/DDBJ databases">
        <title>Phylogenetic, genomic, and biogeographic characterization of a novel and ubiquitous marine invertebrate-associated Rickettsiales parasite, Candidatus Marinoinvertebrata rohwerii, gen. nov., sp. nov.</title>
        <authorList>
            <person name="Klinges J.G."/>
            <person name="Rosales S.M."/>
            <person name="Mcminds R."/>
            <person name="Shaver E.C."/>
            <person name="Shantz A."/>
            <person name="Peters E.C."/>
            <person name="Burkepile D.E."/>
            <person name="Silliman B.R."/>
            <person name="Vega Thurber R.L."/>
        </authorList>
    </citation>
    <scope>NUCLEOTIDE SEQUENCE [LARGE SCALE GENOMIC DNA]</scope>
    <source>
        <strain evidence="4">a_cerv_44</strain>
    </source>
</reference>
<sequence length="260" mass="29402">MACHHHSHQVDNNVIQYLLETNVFGIHEAWVILALFVYGIIGSFTHCIGMCGPIALGQMNMRIMHLKKDQLNNFNKLNCALSLPYYFGKAFTYGILALITKYLADYLSNYIVSNYIAGVILIISSLVCLGLAISKFKKFKFISVNFKVLKYLENFIANLAHKLSLSPFGFQGFIMGMALGLIPCGLVISAIMITSSYSNNIFAAFLCMFFFGLGTFPALFLISYFGQHVILRFKNYIDIIFSIFMFLNFLLLLNFAIKLF</sequence>
<keyword evidence="1" id="KW-0812">Transmembrane</keyword>
<keyword evidence="1" id="KW-0472">Membrane</keyword>
<feature type="transmembrane region" description="Helical" evidence="1">
    <location>
        <begin position="111"/>
        <end position="133"/>
    </location>
</feature>
<dbReference type="PANTHER" id="PTHR42208">
    <property type="entry name" value="HEAVY METAL TRANSPORTER-RELATED"/>
    <property type="match status" value="1"/>
</dbReference>
<dbReference type="OrthoDB" id="5574095at2"/>
<proteinExistence type="predicted"/>
<feature type="domain" description="Urease accessory protein UreH-like transmembrane" evidence="2">
    <location>
        <begin position="35"/>
        <end position="247"/>
    </location>
</feature>
<dbReference type="InterPro" id="IPR039447">
    <property type="entry name" value="UreH-like_TM_dom"/>
</dbReference>
<dbReference type="Proteomes" id="UP000279470">
    <property type="component" value="Unassembled WGS sequence"/>
</dbReference>
<keyword evidence="4" id="KW-1185">Reference proteome</keyword>
<accession>A0A429XF29</accession>
<evidence type="ECO:0000259" key="2">
    <source>
        <dbReference type="Pfam" id="PF13386"/>
    </source>
</evidence>
<evidence type="ECO:0000313" key="3">
    <source>
        <dbReference type="EMBL" id="RST63707.1"/>
    </source>
</evidence>
<dbReference type="Pfam" id="PF13386">
    <property type="entry name" value="DsbD_2"/>
    <property type="match status" value="1"/>
</dbReference>
<feature type="transmembrane region" description="Helical" evidence="1">
    <location>
        <begin position="172"/>
        <end position="195"/>
    </location>
</feature>